<evidence type="ECO:0000313" key="1">
    <source>
        <dbReference type="EMBL" id="KAJ1362859.1"/>
    </source>
</evidence>
<comment type="caution">
    <text evidence="1">The sequence shown here is derived from an EMBL/GenBank/DDBJ whole genome shotgun (WGS) entry which is preliminary data.</text>
</comment>
<accession>A0AAD5QV98</accession>
<dbReference type="EMBL" id="JAHQIW010004553">
    <property type="protein sequence ID" value="KAJ1362859.1"/>
    <property type="molecule type" value="Genomic_DNA"/>
</dbReference>
<reference evidence="1" key="1">
    <citation type="submission" date="2021-06" db="EMBL/GenBank/DDBJ databases">
        <title>Parelaphostrongylus tenuis whole genome reference sequence.</title>
        <authorList>
            <person name="Garwood T.J."/>
            <person name="Larsen P.A."/>
            <person name="Fountain-Jones N.M."/>
            <person name="Garbe J.R."/>
            <person name="Macchietto M.G."/>
            <person name="Kania S.A."/>
            <person name="Gerhold R.W."/>
            <person name="Richards J.E."/>
            <person name="Wolf T.M."/>
        </authorList>
    </citation>
    <scope>NUCLEOTIDE SEQUENCE</scope>
    <source>
        <strain evidence="1">MNPRO001-30</strain>
        <tissue evidence="1">Meninges</tissue>
    </source>
</reference>
<name>A0AAD5QV98_PARTN</name>
<gene>
    <name evidence="1" type="ORF">KIN20_022563</name>
</gene>
<evidence type="ECO:0000313" key="2">
    <source>
        <dbReference type="Proteomes" id="UP001196413"/>
    </source>
</evidence>
<proteinExistence type="predicted"/>
<dbReference type="Proteomes" id="UP001196413">
    <property type="component" value="Unassembled WGS sequence"/>
</dbReference>
<organism evidence="1 2">
    <name type="scientific">Parelaphostrongylus tenuis</name>
    <name type="common">Meningeal worm</name>
    <dbReference type="NCBI Taxonomy" id="148309"/>
    <lineage>
        <taxon>Eukaryota</taxon>
        <taxon>Metazoa</taxon>
        <taxon>Ecdysozoa</taxon>
        <taxon>Nematoda</taxon>
        <taxon>Chromadorea</taxon>
        <taxon>Rhabditida</taxon>
        <taxon>Rhabditina</taxon>
        <taxon>Rhabditomorpha</taxon>
        <taxon>Strongyloidea</taxon>
        <taxon>Metastrongylidae</taxon>
        <taxon>Parelaphostrongylus</taxon>
    </lineage>
</organism>
<keyword evidence="2" id="KW-1185">Reference proteome</keyword>
<dbReference type="AlphaFoldDB" id="A0AAD5QV98"/>
<sequence>MAIVFEIDIILVERIIEIYSSYCDMNWHYIIYNGRTHHLLSLSDRIHPKMTFKLFAYLLSSSMNMENNMKDELEKRERSAWTSVKKPPDN</sequence>
<protein>
    <submittedName>
        <fullName evidence="1">Uncharacterized protein</fullName>
    </submittedName>
</protein>